<dbReference type="PANTHER" id="PTHR14218">
    <property type="entry name" value="PROTEASE S8 TRIPEPTIDYL PEPTIDASE I CLN2"/>
    <property type="match status" value="1"/>
</dbReference>
<organism evidence="2 3">
    <name type="scientific">Clathrus columnatus</name>
    <dbReference type="NCBI Taxonomy" id="1419009"/>
    <lineage>
        <taxon>Eukaryota</taxon>
        <taxon>Fungi</taxon>
        <taxon>Dikarya</taxon>
        <taxon>Basidiomycota</taxon>
        <taxon>Agaricomycotina</taxon>
        <taxon>Agaricomycetes</taxon>
        <taxon>Phallomycetidae</taxon>
        <taxon>Phallales</taxon>
        <taxon>Clathraceae</taxon>
        <taxon>Clathrus</taxon>
    </lineage>
</organism>
<reference evidence="2" key="1">
    <citation type="submission" date="2021-10" db="EMBL/GenBank/DDBJ databases">
        <title>De novo Genome Assembly of Clathrus columnatus (Basidiomycota, Fungi) Using Illumina and Nanopore Sequence Data.</title>
        <authorList>
            <person name="Ogiso-Tanaka E."/>
            <person name="Itagaki H."/>
            <person name="Hosoya T."/>
            <person name="Hosaka K."/>
        </authorList>
    </citation>
    <scope>NUCLEOTIDE SEQUENCE</scope>
    <source>
        <strain evidence="2">MO-923</strain>
    </source>
</reference>
<dbReference type="GO" id="GO:0004252">
    <property type="term" value="F:serine-type endopeptidase activity"/>
    <property type="evidence" value="ECO:0007669"/>
    <property type="project" value="InterPro"/>
</dbReference>
<dbReference type="Pfam" id="PF09286">
    <property type="entry name" value="Pro-kuma_activ"/>
    <property type="match status" value="1"/>
</dbReference>
<evidence type="ECO:0000259" key="1">
    <source>
        <dbReference type="Pfam" id="PF09286"/>
    </source>
</evidence>
<protein>
    <recommendedName>
        <fullName evidence="1">Peptidase S53 activation domain-containing protein</fullName>
    </recommendedName>
</protein>
<evidence type="ECO:0000313" key="3">
    <source>
        <dbReference type="Proteomes" id="UP001050691"/>
    </source>
</evidence>
<dbReference type="AlphaFoldDB" id="A0AAV5AGP5"/>
<dbReference type="Proteomes" id="UP001050691">
    <property type="component" value="Unassembled WGS sequence"/>
</dbReference>
<comment type="caution">
    <text evidence="2">The sequence shown here is derived from an EMBL/GenBank/DDBJ whole genome shotgun (WGS) entry which is preliminary data.</text>
</comment>
<accession>A0AAV5AGP5</accession>
<dbReference type="PANTHER" id="PTHR14218:SF15">
    <property type="entry name" value="TRIPEPTIDYL-PEPTIDASE 1"/>
    <property type="match status" value="1"/>
</dbReference>
<dbReference type="EMBL" id="BPWL01000007">
    <property type="protein sequence ID" value="GJJ11859.1"/>
    <property type="molecule type" value="Genomic_DNA"/>
</dbReference>
<dbReference type="SUPFAM" id="SSF52743">
    <property type="entry name" value="Subtilisin-like"/>
    <property type="match status" value="1"/>
</dbReference>
<dbReference type="Gene3D" id="3.40.50.200">
    <property type="entry name" value="Peptidase S8/S53 domain"/>
    <property type="match status" value="1"/>
</dbReference>
<dbReference type="InterPro" id="IPR036852">
    <property type="entry name" value="Peptidase_S8/S53_dom_sf"/>
</dbReference>
<dbReference type="GO" id="GO:0008240">
    <property type="term" value="F:tripeptidyl-peptidase activity"/>
    <property type="evidence" value="ECO:0007669"/>
    <property type="project" value="TreeGrafter"/>
</dbReference>
<dbReference type="GO" id="GO:0006508">
    <property type="term" value="P:proteolysis"/>
    <property type="evidence" value="ECO:0007669"/>
    <property type="project" value="InterPro"/>
</dbReference>
<sequence>MDIETWDRTKRNIIVRKPFFHRTHSFKGGKFLNTTFHNFNHTPSNESLIRTKEYSVPSSLQEDILLLQLTTQFNPTLVGAVATDHELPPLSPRILPSAANSLHVNRRLKYRVNRYGIPSNVQTTEQVGVLSLIGQSVQGVSLAKYMGAFRPDVNLGSVDVQVISVDGGDNMDPQTHDTTEAVGATDLRSGTEVAADLSSGGFSNIFPMEDFQVDAFENYQQKIDNINAGLYNDQGSVIPAISMVGMALAIHDQGDFISVDGTSASAPIAALNQIRANKGGPPLGFVNPFTFSNPDMFNDITQVTLIPQSHYYTTEIILGI</sequence>
<gene>
    <name evidence="2" type="ORF">Clacol_006097</name>
</gene>
<evidence type="ECO:0000313" key="2">
    <source>
        <dbReference type="EMBL" id="GJJ11859.1"/>
    </source>
</evidence>
<proteinExistence type="predicted"/>
<feature type="domain" description="Peptidase S53 activation" evidence="1">
    <location>
        <begin position="30"/>
        <end position="73"/>
    </location>
</feature>
<dbReference type="InterPro" id="IPR050819">
    <property type="entry name" value="Tripeptidyl-peptidase_I"/>
</dbReference>
<keyword evidence="3" id="KW-1185">Reference proteome</keyword>
<dbReference type="InterPro" id="IPR015366">
    <property type="entry name" value="S53_propep"/>
</dbReference>
<name>A0AAV5AGP5_9AGAM</name>